<dbReference type="Proteomes" id="UP000279911">
    <property type="component" value="Unassembled WGS sequence"/>
</dbReference>
<dbReference type="OrthoDB" id="9813301at2"/>
<accession>A0A3R9EA34</accession>
<dbReference type="InterPro" id="IPR007391">
    <property type="entry name" value="Vancomycin_resist_VanW"/>
</dbReference>
<evidence type="ECO:0000256" key="1">
    <source>
        <dbReference type="SAM" id="Coils"/>
    </source>
</evidence>
<reference evidence="3" key="1">
    <citation type="submission" date="2018-12" db="EMBL/GenBank/DDBJ databases">
        <title>Bacillus chawlae sp. nov., Bacillus glennii sp. nov., and Bacillus saganii sp. nov. Isolated from the Vehicle Assembly Building at Kennedy Space Center where the Viking Spacecraft were Assembled.</title>
        <authorList>
            <person name="Seuylemezian A."/>
            <person name="Vaishampayan P."/>
        </authorList>
    </citation>
    <scope>NUCLEOTIDE SEQUENCE [LARGE SCALE GENOMIC DNA]</scope>
    <source>
        <strain evidence="3">DSM 13966</strain>
    </source>
</reference>
<evidence type="ECO:0008006" key="4">
    <source>
        <dbReference type="Google" id="ProtNLM"/>
    </source>
</evidence>
<evidence type="ECO:0000313" key="2">
    <source>
        <dbReference type="EMBL" id="RSD25572.1"/>
    </source>
</evidence>
<dbReference type="AlphaFoldDB" id="A0A3R9EA34"/>
<sequence>MLVLNIDKKVGGKMGNKTRFILLVLVSGFLGMAGCSQKSAKQEELEKKVAELEEKLDQEHEKKDEEPAEEEVAEPVIVNVIDPTTNEVIKSFTPLEMGYGSDNEKYKAEIAKWAQELARGTDKAPGYDQRMIPDKLGANGEIIKGTPLAILEEAELVDKVIQASEEGGSVELPLYVTASGYQAEDAAKLDEVVVGKFTTYFNASVAGRTKNIELSAEAINNVILGVGDVFSFNTTVGPSDEAHGYQPAEEIVNKKLVMGIGGGICQTSSTLFNAVDVLGVDYVEKHHHSLSVGYVPEGRDATVSYGGKDFRFANTTGVPLLLKVVIGNGSLTVEVRTSKEFQSQMKKGV</sequence>
<proteinExistence type="predicted"/>
<evidence type="ECO:0000313" key="3">
    <source>
        <dbReference type="Proteomes" id="UP000279911"/>
    </source>
</evidence>
<keyword evidence="1" id="KW-0175">Coiled coil</keyword>
<comment type="caution">
    <text evidence="2">The sequence shown here is derived from an EMBL/GenBank/DDBJ whole genome shotgun (WGS) entry which is preliminary data.</text>
</comment>
<protein>
    <recommendedName>
        <fullName evidence="4">VanW family protein</fullName>
    </recommendedName>
</protein>
<dbReference type="Pfam" id="PF04294">
    <property type="entry name" value="VanW"/>
    <property type="match status" value="1"/>
</dbReference>
<gene>
    <name evidence="2" type="ORF">EJA10_17395</name>
</gene>
<organism evidence="2 3">
    <name type="scientific">Mesobacillus subterraneus</name>
    <dbReference type="NCBI Taxonomy" id="285983"/>
    <lineage>
        <taxon>Bacteria</taxon>
        <taxon>Bacillati</taxon>
        <taxon>Bacillota</taxon>
        <taxon>Bacilli</taxon>
        <taxon>Bacillales</taxon>
        <taxon>Bacillaceae</taxon>
        <taxon>Mesobacillus</taxon>
    </lineage>
</organism>
<feature type="coiled-coil region" evidence="1">
    <location>
        <begin position="35"/>
        <end position="69"/>
    </location>
</feature>
<dbReference type="PANTHER" id="PTHR35788:SF1">
    <property type="entry name" value="EXPORTED PROTEIN"/>
    <property type="match status" value="1"/>
</dbReference>
<dbReference type="PANTHER" id="PTHR35788">
    <property type="entry name" value="EXPORTED PROTEIN-RELATED"/>
    <property type="match status" value="1"/>
</dbReference>
<name>A0A3R9EA34_9BACI</name>
<dbReference type="InterPro" id="IPR052913">
    <property type="entry name" value="Glycopeptide_resist_protein"/>
</dbReference>
<dbReference type="EMBL" id="RSFW01000019">
    <property type="protein sequence ID" value="RSD25572.1"/>
    <property type="molecule type" value="Genomic_DNA"/>
</dbReference>